<dbReference type="PANTHER" id="PTHR13285">
    <property type="entry name" value="ACYLTRANSFERASE"/>
    <property type="match status" value="1"/>
</dbReference>
<dbReference type="AlphaFoldDB" id="A0A975A1C4"/>
<feature type="transmembrane region" description="Helical" evidence="8">
    <location>
        <begin position="435"/>
        <end position="454"/>
    </location>
</feature>
<evidence type="ECO:0000256" key="8">
    <source>
        <dbReference type="SAM" id="Phobius"/>
    </source>
</evidence>
<comment type="subcellular location">
    <subcellularLocation>
        <location evidence="1">Cell membrane</location>
        <topology evidence="1">Multi-pass membrane protein</topology>
    </subcellularLocation>
</comment>
<feature type="transmembrane region" description="Helical" evidence="8">
    <location>
        <begin position="142"/>
        <end position="162"/>
    </location>
</feature>
<comment type="similarity">
    <text evidence="2 7">Belongs to the membrane-bound acyltransferase family.</text>
</comment>
<reference evidence="9" key="1">
    <citation type="submission" date="2021-02" db="EMBL/GenBank/DDBJ databases">
        <title>Fulvivirga sp. S481 isolated from sea water.</title>
        <authorList>
            <person name="Bae S.S."/>
            <person name="Baek K."/>
        </authorList>
    </citation>
    <scope>NUCLEOTIDE SEQUENCE</scope>
    <source>
        <strain evidence="9">S481</strain>
    </source>
</reference>
<evidence type="ECO:0000256" key="6">
    <source>
        <dbReference type="ARBA" id="ARBA00023136"/>
    </source>
</evidence>
<dbReference type="PIRSF" id="PIRSF016636">
    <property type="entry name" value="AlgI_DltB"/>
    <property type="match status" value="1"/>
</dbReference>
<feature type="transmembrane region" description="Helical" evidence="8">
    <location>
        <begin position="221"/>
        <end position="240"/>
    </location>
</feature>
<feature type="transmembrane region" description="Helical" evidence="8">
    <location>
        <begin position="7"/>
        <end position="24"/>
    </location>
</feature>
<dbReference type="InterPro" id="IPR004299">
    <property type="entry name" value="MBOAT_fam"/>
</dbReference>
<dbReference type="PANTHER" id="PTHR13285:SF18">
    <property type="entry name" value="PROTEIN-CYSTEINE N-PALMITOYLTRANSFERASE RASP"/>
    <property type="match status" value="1"/>
</dbReference>
<evidence type="ECO:0000256" key="4">
    <source>
        <dbReference type="ARBA" id="ARBA00022692"/>
    </source>
</evidence>
<feature type="transmembrane region" description="Helical" evidence="8">
    <location>
        <begin position="297"/>
        <end position="316"/>
    </location>
</feature>
<dbReference type="InterPro" id="IPR028362">
    <property type="entry name" value="AlgI"/>
</dbReference>
<dbReference type="PIRSF" id="PIRSF500217">
    <property type="entry name" value="AlgI"/>
    <property type="match status" value="1"/>
</dbReference>
<keyword evidence="7" id="KW-0808">Transferase</keyword>
<evidence type="ECO:0000256" key="3">
    <source>
        <dbReference type="ARBA" id="ARBA00022475"/>
    </source>
</evidence>
<dbReference type="Proteomes" id="UP000662783">
    <property type="component" value="Chromosome"/>
</dbReference>
<dbReference type="InterPro" id="IPR051085">
    <property type="entry name" value="MB_O-acyltransferase"/>
</dbReference>
<evidence type="ECO:0000256" key="2">
    <source>
        <dbReference type="ARBA" id="ARBA00010323"/>
    </source>
</evidence>
<gene>
    <name evidence="9" type="ORF">JR347_03160</name>
</gene>
<keyword evidence="7" id="KW-0012">Acyltransferase</keyword>
<keyword evidence="4 8" id="KW-0812">Transmembrane</keyword>
<evidence type="ECO:0000256" key="7">
    <source>
        <dbReference type="PIRNR" id="PIRNR016636"/>
    </source>
</evidence>
<keyword evidence="10" id="KW-1185">Reference proteome</keyword>
<evidence type="ECO:0000313" key="9">
    <source>
        <dbReference type="EMBL" id="QSE98095.1"/>
    </source>
</evidence>
<dbReference type="GO" id="GO:0042121">
    <property type="term" value="P:alginic acid biosynthetic process"/>
    <property type="evidence" value="ECO:0007669"/>
    <property type="project" value="InterPro"/>
</dbReference>
<keyword evidence="3 7" id="KW-1003">Cell membrane</keyword>
<dbReference type="Pfam" id="PF03062">
    <property type="entry name" value="MBOAT"/>
    <property type="match status" value="1"/>
</dbReference>
<sequence length="465" mass="54010">MLFSSAIFLFCFLPICLFLIWVTNKNYHNYILLVASLLFYSWGEPIMILIMISSIFINYWIGLKLMAYNRKIALIAALIFNLGLLITFKYLNFIAENINHVSGFELLSLPQILLPIGISFFTFQALSYIIDVYRNQVNPQKSILDLALYISLFPQLIAGPIVRYHDINDQLKQRSLTLKKFESGVQRFIIGFVKKLLIADNMAYIADTIFNYNDSELDTPLAWIGIIAYTFQIYFDFSGYSDMAIGLGRMFGFEFLENFNYPYIAKSVKEFWRRWHISLSTWFRDYLYIPLGGNRKGSTRTIVNLIIVFLLTGLWHGAKWNFIIWGVYHGFFLVIERIIKPKNTPKILSHFYLLMVVIVGWVFFRAENLAHAIAYLEKMFVPSTSLDFPNNVKYLINKEVVIISSLAVILSTPVKNMLVNMIQMKAGKWGSVLKTSYYSLLIALFLISISYMVADTYSPFIYFRF</sequence>
<feature type="transmembrane region" description="Helical" evidence="8">
    <location>
        <begin position="351"/>
        <end position="374"/>
    </location>
</feature>
<dbReference type="GO" id="GO:0016746">
    <property type="term" value="F:acyltransferase activity"/>
    <property type="evidence" value="ECO:0007669"/>
    <property type="project" value="UniProtKB-KW"/>
</dbReference>
<evidence type="ECO:0000256" key="5">
    <source>
        <dbReference type="ARBA" id="ARBA00022989"/>
    </source>
</evidence>
<keyword evidence="6 7" id="KW-0472">Membrane</keyword>
<proteinExistence type="inferred from homology"/>
<dbReference type="InterPro" id="IPR024194">
    <property type="entry name" value="Ac/AlaTfrase_AlgI/DltB"/>
</dbReference>
<dbReference type="EMBL" id="CP070608">
    <property type="protein sequence ID" value="QSE98095.1"/>
    <property type="molecule type" value="Genomic_DNA"/>
</dbReference>
<accession>A0A975A1C4</accession>
<dbReference type="KEGG" id="fuv:JR347_03160"/>
<feature type="transmembrane region" description="Helical" evidence="8">
    <location>
        <begin position="394"/>
        <end position="414"/>
    </location>
</feature>
<keyword evidence="5 8" id="KW-1133">Transmembrane helix</keyword>
<name>A0A975A1C4_9BACT</name>
<evidence type="ECO:0000256" key="1">
    <source>
        <dbReference type="ARBA" id="ARBA00004651"/>
    </source>
</evidence>
<feature type="transmembrane region" description="Helical" evidence="8">
    <location>
        <begin position="72"/>
        <end position="92"/>
    </location>
</feature>
<protein>
    <submittedName>
        <fullName evidence="9">MBOAT family protein</fullName>
    </submittedName>
</protein>
<feature type="transmembrane region" description="Helical" evidence="8">
    <location>
        <begin position="112"/>
        <end position="130"/>
    </location>
</feature>
<dbReference type="GO" id="GO:0005886">
    <property type="term" value="C:plasma membrane"/>
    <property type="evidence" value="ECO:0007669"/>
    <property type="project" value="UniProtKB-SubCell"/>
</dbReference>
<feature type="transmembrane region" description="Helical" evidence="8">
    <location>
        <begin position="30"/>
        <end position="60"/>
    </location>
</feature>
<evidence type="ECO:0000313" key="10">
    <source>
        <dbReference type="Proteomes" id="UP000662783"/>
    </source>
</evidence>
<organism evidence="9 10">
    <name type="scientific">Fulvivirga lutea</name>
    <dbReference type="NCBI Taxonomy" id="2810512"/>
    <lineage>
        <taxon>Bacteria</taxon>
        <taxon>Pseudomonadati</taxon>
        <taxon>Bacteroidota</taxon>
        <taxon>Cytophagia</taxon>
        <taxon>Cytophagales</taxon>
        <taxon>Fulvivirgaceae</taxon>
        <taxon>Fulvivirga</taxon>
    </lineage>
</organism>